<dbReference type="InterPro" id="IPR038286">
    <property type="entry name" value="IPK_sf"/>
</dbReference>
<feature type="non-terminal residue" evidence="1">
    <location>
        <position position="1"/>
    </location>
</feature>
<protein>
    <submittedName>
        <fullName evidence="1">Uncharacterized protein</fullName>
    </submittedName>
</protein>
<accession>A0A448Z8S3</accession>
<dbReference type="Proteomes" id="UP000291116">
    <property type="component" value="Unassembled WGS sequence"/>
</dbReference>
<keyword evidence="2" id="KW-1185">Reference proteome</keyword>
<gene>
    <name evidence="1" type="ORF">PSNMU_V1.4_AUG-EV-PASAV3_0052730</name>
</gene>
<dbReference type="OrthoDB" id="338650at2759"/>
<dbReference type="Gene3D" id="3.30.470.160">
    <property type="entry name" value="Inositol polyphosphate kinase"/>
    <property type="match status" value="1"/>
</dbReference>
<dbReference type="EMBL" id="CAACVS010000169">
    <property type="protein sequence ID" value="VEU38453.1"/>
    <property type="molecule type" value="Genomic_DNA"/>
</dbReference>
<reference evidence="1 2" key="1">
    <citation type="submission" date="2019-01" db="EMBL/GenBank/DDBJ databases">
        <authorList>
            <person name="Ferrante I. M."/>
        </authorList>
    </citation>
    <scope>NUCLEOTIDE SEQUENCE [LARGE SCALE GENOMIC DNA]</scope>
    <source>
        <strain evidence="1 2">B856</strain>
    </source>
</reference>
<name>A0A448Z8S3_9STRA</name>
<dbReference type="AlphaFoldDB" id="A0A448Z8S3"/>
<evidence type="ECO:0000313" key="2">
    <source>
        <dbReference type="Proteomes" id="UP000291116"/>
    </source>
</evidence>
<proteinExistence type="predicted"/>
<evidence type="ECO:0000313" key="1">
    <source>
        <dbReference type="EMBL" id="VEU38453.1"/>
    </source>
</evidence>
<sequence>YEGDTEPDDVSGVQPDMAKAKMIDFGRVRRQAGGDPGYSKGVATLVSILEEILRESFLEESRYISPKRNGHAMNR</sequence>
<organism evidence="1 2">
    <name type="scientific">Pseudo-nitzschia multistriata</name>
    <dbReference type="NCBI Taxonomy" id="183589"/>
    <lineage>
        <taxon>Eukaryota</taxon>
        <taxon>Sar</taxon>
        <taxon>Stramenopiles</taxon>
        <taxon>Ochrophyta</taxon>
        <taxon>Bacillariophyta</taxon>
        <taxon>Bacillariophyceae</taxon>
        <taxon>Bacillariophycidae</taxon>
        <taxon>Bacillariales</taxon>
        <taxon>Bacillariaceae</taxon>
        <taxon>Pseudo-nitzschia</taxon>
    </lineage>
</organism>